<organism evidence="3 4">
    <name type="scientific">Adiantum capillus-veneris</name>
    <name type="common">Maidenhair fern</name>
    <dbReference type="NCBI Taxonomy" id="13818"/>
    <lineage>
        <taxon>Eukaryota</taxon>
        <taxon>Viridiplantae</taxon>
        <taxon>Streptophyta</taxon>
        <taxon>Embryophyta</taxon>
        <taxon>Tracheophyta</taxon>
        <taxon>Polypodiopsida</taxon>
        <taxon>Polypodiidae</taxon>
        <taxon>Polypodiales</taxon>
        <taxon>Pteridineae</taxon>
        <taxon>Pteridaceae</taxon>
        <taxon>Vittarioideae</taxon>
        <taxon>Adiantum</taxon>
    </lineage>
</organism>
<dbReference type="AlphaFoldDB" id="A0A9D4ZHG0"/>
<dbReference type="PANTHER" id="PTHR33159:SF101">
    <property type="entry name" value="OS04G0379600 PROTEIN"/>
    <property type="match status" value="1"/>
</dbReference>
<keyword evidence="4" id="KW-1185">Reference proteome</keyword>
<evidence type="ECO:0000313" key="3">
    <source>
        <dbReference type="EMBL" id="KAI5073240.1"/>
    </source>
</evidence>
<gene>
    <name evidence="3" type="ORF">GOP47_0011253</name>
</gene>
<name>A0A9D4ZHG0_ADICA</name>
<feature type="domain" description="RIN4 pathogenic type III effector avirulence factor Avr cleavage site" evidence="2">
    <location>
        <begin position="183"/>
        <end position="216"/>
    </location>
</feature>
<dbReference type="InterPro" id="IPR040387">
    <property type="entry name" value="RIN4/NOI4"/>
</dbReference>
<feature type="region of interest" description="Disordered" evidence="1">
    <location>
        <begin position="60"/>
        <end position="202"/>
    </location>
</feature>
<feature type="compositionally biased region" description="Basic and acidic residues" evidence="1">
    <location>
        <begin position="111"/>
        <end position="123"/>
    </location>
</feature>
<dbReference type="Pfam" id="PF05627">
    <property type="entry name" value="AvrRpt-cleavage"/>
    <property type="match status" value="2"/>
</dbReference>
<evidence type="ECO:0000259" key="2">
    <source>
        <dbReference type="Pfam" id="PF05627"/>
    </source>
</evidence>
<feature type="domain" description="RIN4 pathogenic type III effector avirulence factor Avr cleavage site" evidence="2">
    <location>
        <begin position="3"/>
        <end position="32"/>
    </location>
</feature>
<evidence type="ECO:0000256" key="1">
    <source>
        <dbReference type="SAM" id="MobiDB-lite"/>
    </source>
</evidence>
<feature type="compositionally biased region" description="Basic and acidic residues" evidence="1">
    <location>
        <begin position="151"/>
        <end position="160"/>
    </location>
</feature>
<comment type="caution">
    <text evidence="3">The sequence shown here is derived from an EMBL/GenBank/DDBJ whole genome shotgun (WGS) entry which is preliminary data.</text>
</comment>
<feature type="region of interest" description="Disordered" evidence="1">
    <location>
        <begin position="214"/>
        <end position="237"/>
    </location>
</feature>
<dbReference type="PANTHER" id="PTHR33159">
    <property type="entry name" value="RPM1-INTERACTING PROTEIN 4 (RIN4) FAMILY PROTEIN"/>
    <property type="match status" value="1"/>
</dbReference>
<evidence type="ECO:0000313" key="4">
    <source>
        <dbReference type="Proteomes" id="UP000886520"/>
    </source>
</evidence>
<dbReference type="InterPro" id="IPR008700">
    <property type="entry name" value="TypeIII_avirulence_cleave"/>
</dbReference>
<accession>A0A9D4ZHG0</accession>
<dbReference type="OrthoDB" id="1109067at2759"/>
<proteinExistence type="predicted"/>
<sequence>MSKPNHVPKFGNWDANEQTPFTLVFEKARADHKVGAGAGNKVINPNDPSEYPPEYFAAYGIKSSQRTPPQYYEDESEQRMDTAHVGANISGPPGRPTAVEHGKKGSYGGTRDSEGMGLREGHYSEQSPSHPSSPFRGRLGNKPTVPSYLGPDKKWPRDDGAPPNHPAKTRLHPASRGEDMFPERSSALPKFGAWDENDPNSGDGFTVIFSNARNEKIGGPARIPALQSDSPVKGDFDDAYKAPHQSFQQKVARWLCFRA</sequence>
<reference evidence="3" key="1">
    <citation type="submission" date="2021-01" db="EMBL/GenBank/DDBJ databases">
        <title>Adiantum capillus-veneris genome.</title>
        <authorList>
            <person name="Fang Y."/>
            <person name="Liao Q."/>
        </authorList>
    </citation>
    <scope>NUCLEOTIDE SEQUENCE</scope>
    <source>
        <strain evidence="3">H3</strain>
        <tissue evidence="3">Leaf</tissue>
    </source>
</reference>
<protein>
    <recommendedName>
        <fullName evidence="2">RIN4 pathogenic type III effector avirulence factor Avr cleavage site domain-containing protein</fullName>
    </recommendedName>
</protein>
<dbReference type="EMBL" id="JABFUD020000011">
    <property type="protein sequence ID" value="KAI5073240.1"/>
    <property type="molecule type" value="Genomic_DNA"/>
</dbReference>
<dbReference type="Proteomes" id="UP000886520">
    <property type="component" value="Chromosome 11"/>
</dbReference>